<feature type="compositionally biased region" description="Basic and acidic residues" evidence="8">
    <location>
        <begin position="648"/>
        <end position="661"/>
    </location>
</feature>
<dbReference type="GO" id="GO:0005875">
    <property type="term" value="C:microtubule associated complex"/>
    <property type="evidence" value="ECO:0007669"/>
    <property type="project" value="TreeGrafter"/>
</dbReference>
<feature type="compositionally biased region" description="Basic and acidic residues" evidence="8">
    <location>
        <begin position="945"/>
        <end position="956"/>
    </location>
</feature>
<dbReference type="InterPro" id="IPR027640">
    <property type="entry name" value="Kinesin-like_fam"/>
</dbReference>
<dbReference type="InterPro" id="IPR036961">
    <property type="entry name" value="Kinesin_motor_dom_sf"/>
</dbReference>
<feature type="region of interest" description="Disordered" evidence="8">
    <location>
        <begin position="568"/>
        <end position="611"/>
    </location>
</feature>
<feature type="region of interest" description="Disordered" evidence="8">
    <location>
        <begin position="1583"/>
        <end position="1660"/>
    </location>
</feature>
<organism evidence="10 11">
    <name type="scientific">Vitrella brassicaformis (strain CCMP3155)</name>
    <dbReference type="NCBI Taxonomy" id="1169540"/>
    <lineage>
        <taxon>Eukaryota</taxon>
        <taxon>Sar</taxon>
        <taxon>Alveolata</taxon>
        <taxon>Colpodellida</taxon>
        <taxon>Vitrellaceae</taxon>
        <taxon>Vitrella</taxon>
    </lineage>
</organism>
<feature type="coiled-coil region" evidence="7">
    <location>
        <begin position="673"/>
        <end position="728"/>
    </location>
</feature>
<evidence type="ECO:0000256" key="6">
    <source>
        <dbReference type="PROSITE-ProRule" id="PRU00283"/>
    </source>
</evidence>
<feature type="region of interest" description="Disordered" evidence="8">
    <location>
        <begin position="2138"/>
        <end position="2188"/>
    </location>
</feature>
<feature type="region of interest" description="Disordered" evidence="8">
    <location>
        <begin position="1463"/>
        <end position="1570"/>
    </location>
</feature>
<feature type="region of interest" description="Disordered" evidence="8">
    <location>
        <begin position="1690"/>
        <end position="1718"/>
    </location>
</feature>
<feature type="compositionally biased region" description="Gly residues" evidence="8">
    <location>
        <begin position="2103"/>
        <end position="2113"/>
    </location>
</feature>
<feature type="region of interest" description="Disordered" evidence="8">
    <location>
        <begin position="974"/>
        <end position="1052"/>
    </location>
</feature>
<feature type="coiled-coil region" evidence="7">
    <location>
        <begin position="443"/>
        <end position="491"/>
    </location>
</feature>
<dbReference type="Pfam" id="PF00225">
    <property type="entry name" value="Kinesin"/>
    <property type="match status" value="1"/>
</dbReference>
<evidence type="ECO:0000313" key="11">
    <source>
        <dbReference type="Proteomes" id="UP000041254"/>
    </source>
</evidence>
<dbReference type="InParanoid" id="A0A0G4H109"/>
<comment type="subcellular location">
    <subcellularLocation>
        <location evidence="1">Cytoplasm</location>
    </subcellularLocation>
</comment>
<feature type="compositionally biased region" description="Pro residues" evidence="8">
    <location>
        <begin position="1496"/>
        <end position="1512"/>
    </location>
</feature>
<feature type="compositionally biased region" description="Pro residues" evidence="8">
    <location>
        <begin position="1421"/>
        <end position="1430"/>
    </location>
</feature>
<dbReference type="GO" id="GO:0008017">
    <property type="term" value="F:microtubule binding"/>
    <property type="evidence" value="ECO:0007669"/>
    <property type="project" value="InterPro"/>
</dbReference>
<dbReference type="PANTHER" id="PTHR47969:SF15">
    <property type="entry name" value="CHROMOSOME-ASSOCIATED KINESIN KIF4A-RELATED"/>
    <property type="match status" value="1"/>
</dbReference>
<dbReference type="GO" id="GO:0007052">
    <property type="term" value="P:mitotic spindle organization"/>
    <property type="evidence" value="ECO:0007669"/>
    <property type="project" value="TreeGrafter"/>
</dbReference>
<keyword evidence="2" id="KW-0963">Cytoplasm</keyword>
<dbReference type="GO" id="GO:0007018">
    <property type="term" value="P:microtubule-based movement"/>
    <property type="evidence" value="ECO:0007669"/>
    <property type="project" value="InterPro"/>
</dbReference>
<feature type="coiled-coil region" evidence="7">
    <location>
        <begin position="1285"/>
        <end position="1326"/>
    </location>
</feature>
<dbReference type="GO" id="GO:0051231">
    <property type="term" value="P:spindle elongation"/>
    <property type="evidence" value="ECO:0007669"/>
    <property type="project" value="TreeGrafter"/>
</dbReference>
<dbReference type="PRINTS" id="PR00380">
    <property type="entry name" value="KINESINHEAVY"/>
</dbReference>
<feature type="coiled-coil region" evidence="7">
    <location>
        <begin position="1123"/>
        <end position="1171"/>
    </location>
</feature>
<gene>
    <name evidence="10" type="ORF">Vbra_6460</name>
</gene>
<dbReference type="Pfam" id="PF25764">
    <property type="entry name" value="KIF21A_4th"/>
    <property type="match status" value="1"/>
</dbReference>
<dbReference type="GO" id="GO:0005737">
    <property type="term" value="C:cytoplasm"/>
    <property type="evidence" value="ECO:0007669"/>
    <property type="project" value="UniProtKB-SubCell"/>
</dbReference>
<evidence type="ECO:0000256" key="8">
    <source>
        <dbReference type="SAM" id="MobiDB-lite"/>
    </source>
</evidence>
<dbReference type="InterPro" id="IPR027417">
    <property type="entry name" value="P-loop_NTPase"/>
</dbReference>
<dbReference type="OMA" id="AIMIRED"/>
<feature type="compositionally biased region" description="Low complexity" evidence="8">
    <location>
        <begin position="1473"/>
        <end position="1495"/>
    </location>
</feature>
<dbReference type="OrthoDB" id="3176171at2759"/>
<feature type="region of interest" description="Disordered" evidence="8">
    <location>
        <begin position="1370"/>
        <end position="1396"/>
    </location>
</feature>
<dbReference type="SMART" id="SM00129">
    <property type="entry name" value="KISc"/>
    <property type="match status" value="1"/>
</dbReference>
<feature type="compositionally biased region" description="Acidic residues" evidence="8">
    <location>
        <begin position="1370"/>
        <end position="1379"/>
    </location>
</feature>
<dbReference type="PROSITE" id="PS50067">
    <property type="entry name" value="KINESIN_MOTOR_2"/>
    <property type="match status" value="1"/>
</dbReference>
<feature type="compositionally biased region" description="Low complexity" evidence="8">
    <location>
        <begin position="2066"/>
        <end position="2077"/>
    </location>
</feature>
<dbReference type="GO" id="GO:0005524">
    <property type="term" value="F:ATP binding"/>
    <property type="evidence" value="ECO:0007669"/>
    <property type="project" value="UniProtKB-UniRule"/>
</dbReference>
<comment type="similarity">
    <text evidence="6">Belongs to the TRAFAC class myosin-kinesin ATPase superfamily. Kinesin family.</text>
</comment>
<name>A0A0G4H109_VITBC</name>
<feature type="region of interest" description="Disordered" evidence="8">
    <location>
        <begin position="937"/>
        <end position="956"/>
    </location>
</feature>
<keyword evidence="4 6" id="KW-0067">ATP-binding</keyword>
<keyword evidence="5 7" id="KW-0175">Coiled coil</keyword>
<feature type="region of interest" description="Disordered" evidence="8">
    <location>
        <begin position="1411"/>
        <end position="1438"/>
    </location>
</feature>
<evidence type="ECO:0000256" key="7">
    <source>
        <dbReference type="SAM" id="Coils"/>
    </source>
</evidence>
<dbReference type="SUPFAM" id="SSF52540">
    <property type="entry name" value="P-loop containing nucleoside triphosphate hydrolases"/>
    <property type="match status" value="1"/>
</dbReference>
<proteinExistence type="inferred from homology"/>
<feature type="compositionally biased region" description="Polar residues" evidence="8">
    <location>
        <begin position="2021"/>
        <end position="2030"/>
    </location>
</feature>
<feature type="binding site" evidence="6">
    <location>
        <begin position="111"/>
        <end position="118"/>
    </location>
    <ligand>
        <name>ATP</name>
        <dbReference type="ChEBI" id="CHEBI:30616"/>
    </ligand>
</feature>
<feature type="region of interest" description="Disordered" evidence="8">
    <location>
        <begin position="1232"/>
        <end position="1273"/>
    </location>
</feature>
<keyword evidence="11" id="KW-1185">Reference proteome</keyword>
<dbReference type="Gene3D" id="3.40.850.10">
    <property type="entry name" value="Kinesin motor domain"/>
    <property type="match status" value="1"/>
</dbReference>
<feature type="compositionally biased region" description="Low complexity" evidence="8">
    <location>
        <begin position="996"/>
        <end position="1021"/>
    </location>
</feature>
<feature type="region of interest" description="Disordered" evidence="8">
    <location>
        <begin position="2046"/>
        <end position="2118"/>
    </location>
</feature>
<evidence type="ECO:0000256" key="5">
    <source>
        <dbReference type="ARBA" id="ARBA00023054"/>
    </source>
</evidence>
<evidence type="ECO:0000256" key="4">
    <source>
        <dbReference type="ARBA" id="ARBA00022840"/>
    </source>
</evidence>
<accession>A0A0G4H109</accession>
<dbReference type="VEuPathDB" id="CryptoDB:Vbra_6460"/>
<keyword evidence="6" id="KW-0505">Motor protein</keyword>
<protein>
    <recommendedName>
        <fullName evidence="9">Kinesin motor domain-containing protein</fullName>
    </recommendedName>
</protein>
<feature type="domain" description="Kinesin motor" evidence="9">
    <location>
        <begin position="32"/>
        <end position="364"/>
    </location>
</feature>
<dbReference type="GO" id="GO:0003777">
    <property type="term" value="F:microtubule motor activity"/>
    <property type="evidence" value="ECO:0007669"/>
    <property type="project" value="InterPro"/>
</dbReference>
<feature type="compositionally biased region" description="Acidic residues" evidence="8">
    <location>
        <begin position="1241"/>
        <end position="1251"/>
    </location>
</feature>
<dbReference type="EMBL" id="CDMY01000929">
    <property type="protein sequence ID" value="CEM37179.1"/>
    <property type="molecule type" value="Genomic_DNA"/>
</dbReference>
<dbReference type="STRING" id="1169540.A0A0G4H109"/>
<feature type="compositionally biased region" description="Basic and acidic residues" evidence="8">
    <location>
        <begin position="1690"/>
        <end position="1708"/>
    </location>
</feature>
<feature type="compositionally biased region" description="Low complexity" evidence="8">
    <location>
        <begin position="1513"/>
        <end position="1524"/>
    </location>
</feature>
<dbReference type="PANTHER" id="PTHR47969">
    <property type="entry name" value="CHROMOSOME-ASSOCIATED KINESIN KIF4A-RELATED"/>
    <property type="match status" value="1"/>
</dbReference>
<dbReference type="Proteomes" id="UP000041254">
    <property type="component" value="Unassembled WGS sequence"/>
</dbReference>
<evidence type="ECO:0000256" key="3">
    <source>
        <dbReference type="ARBA" id="ARBA00022741"/>
    </source>
</evidence>
<keyword evidence="3 6" id="KW-0547">Nucleotide-binding</keyword>
<reference evidence="10 11" key="1">
    <citation type="submission" date="2014-11" db="EMBL/GenBank/DDBJ databases">
        <authorList>
            <person name="Zhu J."/>
            <person name="Qi W."/>
            <person name="Song R."/>
        </authorList>
    </citation>
    <scope>NUCLEOTIDE SEQUENCE [LARGE SCALE GENOMIC DNA]</scope>
</reference>
<dbReference type="InterPro" id="IPR001752">
    <property type="entry name" value="Kinesin_motor_dom"/>
</dbReference>
<dbReference type="CDD" id="cd01372">
    <property type="entry name" value="KISc_KIF4"/>
    <property type="match status" value="1"/>
</dbReference>
<dbReference type="Gene3D" id="1.10.287.1490">
    <property type="match status" value="1"/>
</dbReference>
<feature type="region of interest" description="Disordered" evidence="8">
    <location>
        <begin position="1192"/>
        <end position="1216"/>
    </location>
</feature>
<feature type="compositionally biased region" description="Polar residues" evidence="8">
    <location>
        <begin position="976"/>
        <end position="994"/>
    </location>
</feature>
<feature type="region of interest" description="Disordered" evidence="8">
    <location>
        <begin position="627"/>
        <end position="661"/>
    </location>
</feature>
<evidence type="ECO:0000313" key="10">
    <source>
        <dbReference type="EMBL" id="CEM37179.1"/>
    </source>
</evidence>
<evidence type="ECO:0000259" key="9">
    <source>
        <dbReference type="PROSITE" id="PS50067"/>
    </source>
</evidence>
<evidence type="ECO:0000256" key="1">
    <source>
        <dbReference type="ARBA" id="ARBA00004496"/>
    </source>
</evidence>
<evidence type="ECO:0000256" key="2">
    <source>
        <dbReference type="ARBA" id="ARBA00022490"/>
    </source>
</evidence>
<feature type="compositionally biased region" description="Acidic residues" evidence="8">
    <location>
        <begin position="631"/>
        <end position="647"/>
    </location>
</feature>
<feature type="region of interest" description="Disordered" evidence="8">
    <location>
        <begin position="1988"/>
        <end position="2030"/>
    </location>
</feature>
<sequence length="2188" mass="241127">MLQMEEVEGVASAAASSANPWSAPVSSGGSEQVRVAVRVRPLSPKEILERCRECVRVFPETNQIVIGRDKTFTYDDVYNATDTQEVVANTTANPLVEGLFEGLNATILAYGQTGAGKTYTMSGVPGSSILSQDSETLGIIPRAVNSIFRCMYSSKREDIEFMVKCSYVELHNEDFGDLLDTSYGAKNKAIMIREDTSGQQILLGVKEVEVKKPSEVLRCLEKGNLNRTTGTTLMNEYSSRSHAVFTVTIEQALPDDKFLSAKCRFVDLAGSERVKKTGTVGQRFREGININQGLLALGNVISVLGDPAKRGQHVPYRDSKLTRLLQDSLGGNSRTVMVACISPADSNFSESLNTLVYANRARNIKNKPIVNQDPHTMEIARLKAQIQELQLELLKARTIVSPNRQPAVPPAGLPGAPELPAATPPFAGLLGGEDGDDLSPSVVRELREEVQLLQAQNKSLQEQVKESVEQVEELQEKLTQADEETIRLQARLAWIQREKGGVMVHQSVLNEDQAKEVIEKHLTTINEFRKKVRHQESLLAILTPYPVGSDPSCLPFIPPLAIARGPASLRRSRSFPPTSQPKKDTHSDPSMPPPYSPPLAGRSALRDGVGDWTSSLESELIDAVLQHDGQGEGDGDGVEGGGEADGEAEAHAREDMKEDHEFHLSQRQMNWTCESLEATINEKLQLINKLMKNQQAYKSMKQRYELRLEELEEQLSRTIQDKTALSRELEVIQTELESHMAMGDVSSVASETVNVETQTFTNPDERAIRPAAIPPEVASKDPKAVQRMSRLEEEKARLQGRLQELNSRIVDLKQQQREAQRIVRLKTQQDTQLRQLHQDVSRMKAQQDALQVRMRYETDRYREWKKKWQDKVAQLRKEADTDKKKAYDLMKTTKQQETIIKRKTQEVSTMTQKLQLMKNRGLEEELQLSKKRHWIEAQAARSRRQKEAQDRMKRELEEREAKVKALEGMYAERAQLLQQRPPKQTSLQPKRPSTASPPHSLLSRLPQQQQQQGPRRSAPSSTESGGSPVPALSIQLNSSKGRATVEKEASQSRLRSLNESIGAIECEIAFRSDRIADVQQEIAENEEEGMVSEGRVAAAMAALEEGGDESEMRATVVALTESVDAMQEECGAYRSRVSELEADLMERETEVRELKQQLANAETAHQETITSLQSAHQDNMLAVLSHVDESLSQNVPPHVNQPASPSPSPSPSPALAADELAFTPTRIKAFAPLPTISECDRNDDEEQAPEEPPERPAPPARDADRPAPLDPSALRQLVDVRGRRIRELETHTDTLEQALKNEQVLSHQLRQDLVKAQQQLHEVKMRDRRREQNWVRQHETIERDSAGHFAGQVAALGPKGLVGAAANEVDEPHDEDETDNGVPSRPLHRAPSSSRLLTAEQMGVGINLQLAKGEGQGRPGPSSPSPPAPVPSEQSKTASISLFDQPKSLPSSASAAVVQLDLMRTPEKKKQPTSTRVLSRSLTTSSIDPSSFSAPRPTPPSPSRPPPAPVAPLPMASSLPPFLSKSTSQPLLDSDKGMDGHPFFRGTTHGLKHARDDEAAEARGTRAKSRLTSGRMPIITPVWRMNQPSGSSASHEDSILRSPVRPNPKVVHRGSPARGTGGRGGIGAVVAPPPKPLLGGRVAARPGGQGERGEDESISVSELAKKEEYLRQLLLQVELPEHMITDLDRAVTRKGERERERERDKGDGSDASSPASLRKRWEAVEERIQQVLESKKRVEERNYALREKLEYRWEFLGREYEKQFHESAITTMGWEGELTFKREIARLDAEVESRLEGARQALDTILTTPSDLSHTSPAALQHAVYTAIAQQAAAAVAHRTANGQPHSEMLEQLRATLSAIDTSRARLEVQQDIAHKMAERDSLWSSAEHFERDLNERIRERFKGHSRGHLEEERTRRSLVQNLTQKVTELETLLAQWQSLSPYPSVDIMWPSSGNGADSTSAMRRLEDILYSDKTFLSQSPLHLLSVGDRGLPGLSERGGNGSASPSSTPGHTPLCGSGGANSPVNLSHSRLPSYPQYKAMSIIHDGGLLSGPSKQDGNGNGNGSGPSPSSSSSSSSYRRRLSAGLRDNPYDLAPVSEDGDDGGTGMGRGRGTGKVVMRGSDAPHAVALAEEGLRIVPMDPLPRPMSDGGVARRLSSLTSRDSDASDGLGDSRGGRSREDDRQTARCT</sequence>
<feature type="compositionally biased region" description="Basic and acidic residues" evidence="8">
    <location>
        <begin position="1553"/>
        <end position="1564"/>
    </location>
</feature>
<feature type="compositionally biased region" description="Basic and acidic residues" evidence="8">
    <location>
        <begin position="2173"/>
        <end position="2188"/>
    </location>
</feature>